<dbReference type="EMBL" id="AANC01000007">
    <property type="protein sequence ID" value="EAQ48590.1"/>
    <property type="molecule type" value="Genomic_DNA"/>
</dbReference>
<dbReference type="AlphaFoldDB" id="A3XPD7"/>
<organism evidence="1 2">
    <name type="scientific">Leeuwenhoekiella blandensis (strain CECT 7118 / CCUG 51940 / KCTC 22103 / MED217)</name>
    <name type="common">Flavobacterium sp. (strain MED217)</name>
    <dbReference type="NCBI Taxonomy" id="398720"/>
    <lineage>
        <taxon>Bacteria</taxon>
        <taxon>Pseudomonadati</taxon>
        <taxon>Bacteroidota</taxon>
        <taxon>Flavobacteriia</taxon>
        <taxon>Flavobacteriales</taxon>
        <taxon>Flavobacteriaceae</taxon>
        <taxon>Leeuwenhoekiella</taxon>
    </lineage>
</organism>
<dbReference type="RefSeq" id="WP_009780093.1">
    <property type="nucleotide sequence ID" value="NZ_CH672395.1"/>
</dbReference>
<proteinExistence type="predicted"/>
<reference evidence="1 2" key="1">
    <citation type="journal article" date="2007" name="Nature">
        <title>Light stimulates growth of proteorhodopsin-containing marine Flavobacteria.</title>
        <authorList>
            <person name="Gomez-Consarnau L."/>
            <person name="Gonzalez J.M."/>
            <person name="Coll-Llado M."/>
            <person name="Gourdon P."/>
            <person name="Pascher T."/>
            <person name="Neutze R."/>
            <person name="Pedros-Alio C."/>
            <person name="Pinhassi J."/>
        </authorList>
    </citation>
    <scope>NUCLEOTIDE SEQUENCE [LARGE SCALE GENOMIC DNA]</scope>
    <source>
        <strain evidence="1 2">MED217</strain>
    </source>
</reference>
<name>A3XPD7_LEEBM</name>
<dbReference type="STRING" id="398720.MED217_08585"/>
<sequence>MTTQPTHIINKVFVEVDCNSMEEALHLKRNIGQFITEKLSTHLSKAFDVLGTSDEFYTIDKVAVAFEKDFLKESNLSEITNKIHAETTETLSLNRNDLSINNQKFKDEKERNYKAFIYFLENGRYPWFFAERETLNLVALTLFLKETQPHSLTECLSKTETQKRLVYQFAEHPKFMLTVWRTYAELKKIPKSRVNGLVALVSKVEEKNIFEELGSSLFQYDRLSALERERRLIKLFEHYKSKSGLSLETLQSLSNFFNLKINISFTPTVLIASFQNLEKATLVFQPSEKISFHKSNDISRKEIEKRLKSTPVKFQHQRPTLDSDDTIEQQQSIENNSVETDESQGLILPNCGLILLHPFLSILFEELGVLNPQKQIAEEHYDLVVQLLHFIATGEENVSEQQLGAAKQLCGVPSSYPIKKESVLLEKHKQEAFNLIQTVLNYWSALKNTTASGLRGQFLTRSGKWVTTDEKIELFIERQTADILLDQLPWGLSMVKLPWLKKMIYVTW</sequence>
<protein>
    <submittedName>
        <fullName evidence="1">Uncharacterized protein</fullName>
    </submittedName>
</protein>
<dbReference type="OrthoDB" id="1488184at2"/>
<evidence type="ECO:0000313" key="2">
    <source>
        <dbReference type="Proteomes" id="UP000001601"/>
    </source>
</evidence>
<evidence type="ECO:0000313" key="1">
    <source>
        <dbReference type="EMBL" id="EAQ48590.1"/>
    </source>
</evidence>
<dbReference type="HOGENOM" id="CLU_032286_0_0_10"/>
<dbReference type="InterPro" id="IPR045538">
    <property type="entry name" value="CIS_TMP"/>
</dbReference>
<dbReference type="eggNOG" id="COG4942">
    <property type="taxonomic scope" value="Bacteria"/>
</dbReference>
<keyword evidence="2" id="KW-1185">Reference proteome</keyword>
<gene>
    <name evidence="1" type="ORF">MED217_08585</name>
</gene>
<dbReference type="Proteomes" id="UP000001601">
    <property type="component" value="Unassembled WGS sequence"/>
</dbReference>
<accession>A3XPD7</accession>
<comment type="caution">
    <text evidence="1">The sequence shown here is derived from an EMBL/GenBank/DDBJ whole genome shotgun (WGS) entry which is preliminary data.</text>
</comment>
<dbReference type="Pfam" id="PF19268">
    <property type="entry name" value="CIS_TMP"/>
    <property type="match status" value="1"/>
</dbReference>